<dbReference type="InterPro" id="IPR020296">
    <property type="entry name" value="Spore_Cse60"/>
</dbReference>
<sequence>MQVKLFDFEHEEDLEEALNDFLATLQEEKIVEVKYQVAVADNSKTFDTVFCFSAMVVYRSS</sequence>
<dbReference type="Pfam" id="PF10957">
    <property type="entry name" value="Spore_Cse60"/>
    <property type="match status" value="1"/>
</dbReference>
<gene>
    <name evidence="1" type="ORF">DCC39_13035</name>
</gene>
<name>A0A2U1JXG7_9BACI</name>
<keyword evidence="2" id="KW-1185">Reference proteome</keyword>
<organism evidence="1 2">
    <name type="scientific">Pueribacillus theae</name>
    <dbReference type="NCBI Taxonomy" id="2171751"/>
    <lineage>
        <taxon>Bacteria</taxon>
        <taxon>Bacillati</taxon>
        <taxon>Bacillota</taxon>
        <taxon>Bacilli</taxon>
        <taxon>Bacillales</taxon>
        <taxon>Bacillaceae</taxon>
        <taxon>Pueribacillus</taxon>
    </lineage>
</organism>
<dbReference type="OrthoDB" id="1653053at2"/>
<comment type="caution">
    <text evidence="1">The sequence shown here is derived from an EMBL/GenBank/DDBJ whole genome shotgun (WGS) entry which is preliminary data.</text>
</comment>
<protein>
    <submittedName>
        <fullName evidence="1">Sporulation protein cse60</fullName>
    </submittedName>
</protein>
<evidence type="ECO:0000313" key="2">
    <source>
        <dbReference type="Proteomes" id="UP000245998"/>
    </source>
</evidence>
<dbReference type="AlphaFoldDB" id="A0A2U1JXG7"/>
<accession>A0A2U1JXG7</accession>
<dbReference type="Proteomes" id="UP000245998">
    <property type="component" value="Unassembled WGS sequence"/>
</dbReference>
<reference evidence="1 2" key="1">
    <citation type="submission" date="2018-04" db="EMBL/GenBank/DDBJ databases">
        <title>Camelliibacillus theae gen. nov., sp. nov., isolated from Pu'er tea.</title>
        <authorList>
            <person name="Niu L."/>
        </authorList>
    </citation>
    <scope>NUCLEOTIDE SEQUENCE [LARGE SCALE GENOMIC DNA]</scope>
    <source>
        <strain evidence="1 2">T8</strain>
    </source>
</reference>
<dbReference type="EMBL" id="QCZG01000028">
    <property type="protein sequence ID" value="PWA09498.1"/>
    <property type="molecule type" value="Genomic_DNA"/>
</dbReference>
<proteinExistence type="predicted"/>
<evidence type="ECO:0000313" key="1">
    <source>
        <dbReference type="EMBL" id="PWA09498.1"/>
    </source>
</evidence>